<evidence type="ECO:0000313" key="5">
    <source>
        <dbReference type="Proteomes" id="UP000292346"/>
    </source>
</evidence>
<dbReference type="PANTHER" id="PTHR33495">
    <property type="entry name" value="ANTI-SIGMA FACTOR ANTAGONIST TM_1081-RELATED-RELATED"/>
    <property type="match status" value="1"/>
</dbReference>
<evidence type="ECO:0000259" key="3">
    <source>
        <dbReference type="PROSITE" id="PS50801"/>
    </source>
</evidence>
<proteinExistence type="inferred from homology"/>
<dbReference type="InterPro" id="IPR002645">
    <property type="entry name" value="STAS_dom"/>
</dbReference>
<name>A0A4R0H248_9ACTN</name>
<dbReference type="InterPro" id="IPR003658">
    <property type="entry name" value="Anti-sigma_ant"/>
</dbReference>
<dbReference type="CDD" id="cd07043">
    <property type="entry name" value="STAS_anti-anti-sigma_factors"/>
    <property type="match status" value="1"/>
</dbReference>
<accession>A0A4R0H248</accession>
<dbReference type="InterPro" id="IPR036513">
    <property type="entry name" value="STAS_dom_sf"/>
</dbReference>
<comment type="similarity">
    <text evidence="1 2">Belongs to the anti-sigma-factor antagonist family.</text>
</comment>
<dbReference type="OrthoDB" id="3827095at2"/>
<dbReference type="SUPFAM" id="SSF52091">
    <property type="entry name" value="SpoIIaa-like"/>
    <property type="match status" value="1"/>
</dbReference>
<dbReference type="Gene3D" id="3.30.750.24">
    <property type="entry name" value="STAS domain"/>
    <property type="match status" value="1"/>
</dbReference>
<dbReference type="PANTHER" id="PTHR33495:SF6">
    <property type="entry name" value="ANTI-SIGMA FACTOR ANTAGONIST"/>
    <property type="match status" value="1"/>
</dbReference>
<dbReference type="NCBIfam" id="TIGR00377">
    <property type="entry name" value="ant_ant_sig"/>
    <property type="match status" value="1"/>
</dbReference>
<reference evidence="4 5" key="1">
    <citation type="submission" date="2019-02" db="EMBL/GenBank/DDBJ databases">
        <title>Kribbella capetownensis sp. nov. and Kribbella speibonae sp. nov., isolated from soil.</title>
        <authorList>
            <person name="Curtis S.M."/>
            <person name="Norton I."/>
            <person name="Everest G.J."/>
            <person name="Meyers P.R."/>
        </authorList>
    </citation>
    <scope>NUCLEOTIDE SEQUENCE [LARGE SCALE GENOMIC DNA]</scope>
    <source>
        <strain evidence="4 5">KCTC 29219</strain>
    </source>
</reference>
<dbReference type="Proteomes" id="UP000292346">
    <property type="component" value="Unassembled WGS sequence"/>
</dbReference>
<dbReference type="RefSeq" id="WP_131346506.1">
    <property type="nucleotide sequence ID" value="NZ_SJJZ01000005.1"/>
</dbReference>
<gene>
    <name evidence="4" type="ORF">E0H45_37015</name>
</gene>
<comment type="caution">
    <text evidence="4">The sequence shown here is derived from an EMBL/GenBank/DDBJ whole genome shotgun (WGS) entry which is preliminary data.</text>
</comment>
<evidence type="ECO:0000256" key="1">
    <source>
        <dbReference type="ARBA" id="ARBA00009013"/>
    </source>
</evidence>
<dbReference type="Pfam" id="PF01740">
    <property type="entry name" value="STAS"/>
    <property type="match status" value="1"/>
</dbReference>
<keyword evidence="5" id="KW-1185">Reference proteome</keyword>
<dbReference type="PROSITE" id="PS50801">
    <property type="entry name" value="STAS"/>
    <property type="match status" value="1"/>
</dbReference>
<evidence type="ECO:0000256" key="2">
    <source>
        <dbReference type="RuleBase" id="RU003749"/>
    </source>
</evidence>
<evidence type="ECO:0000313" key="4">
    <source>
        <dbReference type="EMBL" id="TCC02640.1"/>
    </source>
</evidence>
<dbReference type="GO" id="GO:0043856">
    <property type="term" value="F:anti-sigma factor antagonist activity"/>
    <property type="evidence" value="ECO:0007669"/>
    <property type="project" value="InterPro"/>
</dbReference>
<organism evidence="4 5">
    <name type="scientific">Kribbella soli</name>
    <dbReference type="NCBI Taxonomy" id="1124743"/>
    <lineage>
        <taxon>Bacteria</taxon>
        <taxon>Bacillati</taxon>
        <taxon>Actinomycetota</taxon>
        <taxon>Actinomycetes</taxon>
        <taxon>Propionibacteriales</taxon>
        <taxon>Kribbellaceae</taxon>
        <taxon>Kribbella</taxon>
    </lineage>
</organism>
<dbReference type="AlphaFoldDB" id="A0A4R0H248"/>
<protein>
    <recommendedName>
        <fullName evidence="2">Anti-sigma factor antagonist</fullName>
    </recommendedName>
</protein>
<dbReference type="EMBL" id="SJJZ01000005">
    <property type="protein sequence ID" value="TCC02640.1"/>
    <property type="molecule type" value="Genomic_DNA"/>
</dbReference>
<feature type="domain" description="STAS" evidence="3">
    <location>
        <begin position="6"/>
        <end position="119"/>
    </location>
</feature>
<sequence>MTTREAVARVRRREGVAVIELIGDLNAAAEPALDEAWTAATSERPEAVVLSFENSGYINSTGIALVVGLLASARTHRIPIRAYGLSDHYREIFEITRLADFMAIEDDEDSAVQRAVQGAGGDGNG</sequence>